<evidence type="ECO:0000256" key="3">
    <source>
        <dbReference type="ARBA" id="ARBA00022833"/>
    </source>
</evidence>
<evidence type="ECO:0000256" key="2">
    <source>
        <dbReference type="ARBA" id="ARBA00022771"/>
    </source>
</evidence>
<protein>
    <recommendedName>
        <fullName evidence="6">MYND-type domain-containing protein</fullName>
    </recommendedName>
</protein>
<reference evidence="7 8" key="1">
    <citation type="submission" date="2024-04" db="EMBL/GenBank/DDBJ databases">
        <title>Phyllosticta paracitricarpa is synonymous to the EU quarantine fungus P. citricarpa based on phylogenomic analyses.</title>
        <authorList>
            <consortium name="Lawrence Berkeley National Laboratory"/>
            <person name="Van Ingen-Buijs V.A."/>
            <person name="Van Westerhoven A.C."/>
            <person name="Haridas S."/>
            <person name="Skiadas P."/>
            <person name="Martin F."/>
            <person name="Groenewald J.Z."/>
            <person name="Crous P.W."/>
            <person name="Seidl M.F."/>
        </authorList>
    </citation>
    <scope>NUCLEOTIDE SEQUENCE [LARGE SCALE GENOMIC DNA]</scope>
    <source>
        <strain evidence="7 8">CBS 122670</strain>
    </source>
</reference>
<keyword evidence="3" id="KW-0862">Zinc</keyword>
<keyword evidence="1" id="KW-0479">Metal-binding</keyword>
<evidence type="ECO:0000256" key="4">
    <source>
        <dbReference type="PROSITE-ProRule" id="PRU00134"/>
    </source>
</evidence>
<dbReference type="PRINTS" id="PR01875">
    <property type="entry name" value="ETOFAMILY"/>
</dbReference>
<feature type="region of interest" description="Disordered" evidence="5">
    <location>
        <begin position="103"/>
        <end position="163"/>
    </location>
</feature>
<dbReference type="Gene3D" id="6.10.140.2220">
    <property type="match status" value="1"/>
</dbReference>
<dbReference type="InterPro" id="IPR013289">
    <property type="entry name" value="CBFA2T1/2/3"/>
</dbReference>
<feature type="region of interest" description="Disordered" evidence="5">
    <location>
        <begin position="363"/>
        <end position="387"/>
    </location>
</feature>
<evidence type="ECO:0000256" key="5">
    <source>
        <dbReference type="SAM" id="MobiDB-lite"/>
    </source>
</evidence>
<accession>A0ABR1MHF5</accession>
<proteinExistence type="predicted"/>
<evidence type="ECO:0000256" key="1">
    <source>
        <dbReference type="ARBA" id="ARBA00022723"/>
    </source>
</evidence>
<keyword evidence="2 4" id="KW-0863">Zinc-finger</keyword>
<keyword evidence="8" id="KW-1185">Reference proteome</keyword>
<dbReference type="InterPro" id="IPR002893">
    <property type="entry name" value="Znf_MYND"/>
</dbReference>
<evidence type="ECO:0000313" key="8">
    <source>
        <dbReference type="Proteomes" id="UP001365128"/>
    </source>
</evidence>
<dbReference type="EMBL" id="JBBPDW010000009">
    <property type="protein sequence ID" value="KAK7549430.1"/>
    <property type="molecule type" value="Genomic_DNA"/>
</dbReference>
<dbReference type="SUPFAM" id="SSF144232">
    <property type="entry name" value="HIT/MYND zinc finger-like"/>
    <property type="match status" value="1"/>
</dbReference>
<evidence type="ECO:0000313" key="7">
    <source>
        <dbReference type="EMBL" id="KAK7549430.1"/>
    </source>
</evidence>
<comment type="caution">
    <text evidence="7">The sequence shown here is derived from an EMBL/GenBank/DDBJ whole genome shotgun (WGS) entry which is preliminary data.</text>
</comment>
<dbReference type="Pfam" id="PF01753">
    <property type="entry name" value="zf-MYND"/>
    <property type="match status" value="1"/>
</dbReference>
<feature type="compositionally biased region" description="Polar residues" evidence="5">
    <location>
        <begin position="286"/>
        <end position="313"/>
    </location>
</feature>
<feature type="compositionally biased region" description="Low complexity" evidence="5">
    <location>
        <begin position="149"/>
        <end position="162"/>
    </location>
</feature>
<name>A0ABR1MHF5_9PEZI</name>
<dbReference type="PROSITE" id="PS50865">
    <property type="entry name" value="ZF_MYND_2"/>
    <property type="match status" value="1"/>
</dbReference>
<sequence>MTTTASGLASSIDDAPDTPTVPIPFNFLLPVPASAPARVITHTHPVPTVLLVASPPPALTDLFVDTISAALEQWHDEALREAPGECEVCGKAKEEVLMTPVSFLGEEDEGAEKKEDRAPSTSVKGQEDGVQIDGVVGVPEAGSDSAAHPQQQQQQQQQQPPQKRVDVLITPVCAQQSCAALARAKLRRVVEGHTQSAHDTPQPQNQQNSFDAQALDDLAEAAQSFRRLPGPEDVRCRVCGSTRDTKKCAGCGTVRYCGRECQRLDWRGGHKRAGEERRGESLLLGNETSGNQRRSLAGCKTSTRKSGVNDNGSTSILTVFHRASSVTTATHTQTHTREDANDLDTMPAGALFQDASFQSIHPSCAPHATLPHGHPLTNSHAIEKTQY</sequence>
<feature type="compositionally biased region" description="Basic and acidic residues" evidence="5">
    <location>
        <begin position="270"/>
        <end position="280"/>
    </location>
</feature>
<feature type="region of interest" description="Disordered" evidence="5">
    <location>
        <begin position="270"/>
        <end position="313"/>
    </location>
</feature>
<dbReference type="Proteomes" id="UP001365128">
    <property type="component" value="Unassembled WGS sequence"/>
</dbReference>
<gene>
    <name evidence="7" type="ORF">IWX46DRAFT_674086</name>
</gene>
<organism evidence="7 8">
    <name type="scientific">Phyllosticta citricarpa</name>
    <dbReference type="NCBI Taxonomy" id="55181"/>
    <lineage>
        <taxon>Eukaryota</taxon>
        <taxon>Fungi</taxon>
        <taxon>Dikarya</taxon>
        <taxon>Ascomycota</taxon>
        <taxon>Pezizomycotina</taxon>
        <taxon>Dothideomycetes</taxon>
        <taxon>Dothideomycetes incertae sedis</taxon>
        <taxon>Botryosphaeriales</taxon>
        <taxon>Phyllostictaceae</taxon>
        <taxon>Phyllosticta</taxon>
    </lineage>
</organism>
<feature type="domain" description="MYND-type" evidence="6">
    <location>
        <begin position="236"/>
        <end position="274"/>
    </location>
</feature>
<evidence type="ECO:0000259" key="6">
    <source>
        <dbReference type="PROSITE" id="PS50865"/>
    </source>
</evidence>